<dbReference type="AlphaFoldDB" id="A0A6J8F6N5"/>
<protein>
    <submittedName>
        <fullName evidence="3">Hypothetical_protein_conserved</fullName>
    </submittedName>
</protein>
<dbReference type="VEuPathDB" id="TriTrypDB:LDHU3_15.0780"/>
<feature type="region of interest" description="Disordered" evidence="1">
    <location>
        <begin position="833"/>
        <end position="867"/>
    </location>
</feature>
<feature type="compositionally biased region" description="Polar residues" evidence="1">
    <location>
        <begin position="833"/>
        <end position="855"/>
    </location>
</feature>
<feature type="compositionally biased region" description="Low complexity" evidence="1">
    <location>
        <begin position="354"/>
        <end position="365"/>
    </location>
</feature>
<feature type="region of interest" description="Disordered" evidence="1">
    <location>
        <begin position="235"/>
        <end position="558"/>
    </location>
</feature>
<feature type="compositionally biased region" description="Low complexity" evidence="1">
    <location>
        <begin position="965"/>
        <end position="995"/>
    </location>
</feature>
<feature type="compositionally biased region" description="Polar residues" evidence="1">
    <location>
        <begin position="435"/>
        <end position="452"/>
    </location>
</feature>
<feature type="region of interest" description="Disordered" evidence="1">
    <location>
        <begin position="959"/>
        <end position="1032"/>
    </location>
</feature>
<keyword evidence="2" id="KW-0812">Transmembrane</keyword>
<evidence type="ECO:0000313" key="4">
    <source>
        <dbReference type="Proteomes" id="UP000601710"/>
    </source>
</evidence>
<feature type="compositionally biased region" description="Low complexity" evidence="1">
    <location>
        <begin position="35"/>
        <end position="44"/>
    </location>
</feature>
<feature type="compositionally biased region" description="Basic and acidic residues" evidence="1">
    <location>
        <begin position="858"/>
        <end position="867"/>
    </location>
</feature>
<dbReference type="Proteomes" id="UP000601710">
    <property type="component" value="Chromosome 15"/>
</dbReference>
<evidence type="ECO:0000256" key="1">
    <source>
        <dbReference type="SAM" id="MobiDB-lite"/>
    </source>
</evidence>
<feature type="region of interest" description="Disordered" evidence="1">
    <location>
        <begin position="767"/>
        <end position="815"/>
    </location>
</feature>
<feature type="compositionally biased region" description="Low complexity" evidence="1">
    <location>
        <begin position="489"/>
        <end position="502"/>
    </location>
</feature>
<feature type="region of interest" description="Disordered" evidence="1">
    <location>
        <begin position="22"/>
        <end position="53"/>
    </location>
</feature>
<evidence type="ECO:0000256" key="2">
    <source>
        <dbReference type="SAM" id="Phobius"/>
    </source>
</evidence>
<feature type="compositionally biased region" description="Low complexity" evidence="1">
    <location>
        <begin position="1002"/>
        <end position="1032"/>
    </location>
</feature>
<feature type="compositionally biased region" description="Polar residues" evidence="1">
    <location>
        <begin position="373"/>
        <end position="386"/>
    </location>
</feature>
<feature type="transmembrane region" description="Helical" evidence="2">
    <location>
        <begin position="1212"/>
        <end position="1234"/>
    </location>
</feature>
<feature type="compositionally biased region" description="Low complexity" evidence="1">
    <location>
        <begin position="782"/>
        <end position="797"/>
    </location>
</feature>
<keyword evidence="2" id="KW-0472">Membrane</keyword>
<organism evidence="3 4">
    <name type="scientific">Leishmania donovani</name>
    <dbReference type="NCBI Taxonomy" id="5661"/>
    <lineage>
        <taxon>Eukaryota</taxon>
        <taxon>Discoba</taxon>
        <taxon>Euglenozoa</taxon>
        <taxon>Kinetoplastea</taxon>
        <taxon>Metakinetoplastina</taxon>
        <taxon>Trypanosomatida</taxon>
        <taxon>Trypanosomatidae</taxon>
        <taxon>Leishmaniinae</taxon>
        <taxon>Leishmania</taxon>
    </lineage>
</organism>
<dbReference type="VEuPathDB" id="TriTrypDB:LdBPK_150630.1"/>
<evidence type="ECO:0000313" key="3">
    <source>
        <dbReference type="EMBL" id="CAC5428760.1"/>
    </source>
</evidence>
<reference evidence="3" key="1">
    <citation type="submission" date="2020-06" db="EMBL/GenBank/DDBJ databases">
        <authorList>
            <person name="Camacho E."/>
            <person name="Gonzalez-de la Fuente S."/>
            <person name="Rastrojo A."/>
            <person name="Peiro-Pastor R."/>
            <person name="Solana JC."/>
            <person name="Tabera L."/>
            <person name="Gamarro F."/>
            <person name="Carrasco-Ramiro F."/>
            <person name="Requena JM."/>
            <person name="Aguado B."/>
        </authorList>
    </citation>
    <scope>NUCLEOTIDE SEQUENCE</scope>
</reference>
<gene>
    <name evidence="3" type="ORF">LDHU3_15.0780</name>
</gene>
<keyword evidence="2" id="KW-1133">Transmembrane helix</keyword>
<proteinExistence type="predicted"/>
<feature type="region of interest" description="Disordered" evidence="1">
    <location>
        <begin position="1102"/>
        <end position="1121"/>
    </location>
</feature>
<dbReference type="EMBL" id="LR812635">
    <property type="protein sequence ID" value="CAC5428760.1"/>
    <property type="molecule type" value="Genomic_DNA"/>
</dbReference>
<dbReference type="VEuPathDB" id="TriTrypDB:LdCL_150011400"/>
<sequence length="1252" mass="132699">MSLLRVTQWLTADGKVQIDVTNTSGRTQYPPSQDPPSSLQPSSSKVRRARGIPDRDEPCSLIVSLRSSHPQFFYYRGPQHKQLSFSTSVASHLYAPPPGSASSAGGVGGCGNNNKHQRGPSSLWGPRVVDPVIEDVSRQAWKDLGFPPIVAPAAGTVKSSAAAPEAASSLVGKSNNGGSGDDRPLLVREELADCVLLPGERRTFLLEVDTPSVLQRLMAPLVQQKARITSVPPLRGNAMAQDSCPLPALRGSPPLLGGHSRDTGSKPQPRAAHTHGTEDVTNVPLSESALRATEVFHLSRRESSSMGGKPNPTLFPATRRTAAKDAKSSLGDGQQQQQQQQRALSKRGNGPLQSSRSRSSSSSEISDCDSHSYNSVPQLNKTQHPTRQWAMPWGADDEGDRKGDAADQTPPGNGRRSRRPHEKRDMSDTEDGNDRSLSPQPLSIVQDSMTTRESLDASRLSAATAPSAPGPGPSGGTARDSQLTSRDFTVPSSMSTTAASTPFLAKASREDSGKPNTHPRVGAAGSGATRTLYDGDANEAANPANDSSDRAQRWLPPASTSQRPTFYVYYAPLGDENKCVDEARKWLLKEQHAYRQWLDKLVRVIVDLERKREQGWIRTSNNSVHSPHRPLGARRVLPPILGELVRWRTGDGGSGAVIDVMAPSPITAAAFQYYYGNLPLQKIVHRPLSQLSVRSNSIRHSWMGGGSGSNRNAGGVHDKEAVLVLPPSFAATRHNRVSAKARKMFKEERHGAGTVVLPLQVKAQSAAQPSPKPIVGNGGAVSAATATQPSPSSSQTSEEMCDLSRKSSEPPYSRVWTTMSSPWQLRTYQATSPPHYTMENSSELGDYRGSSTPMSESPRAETGYERPRFKSGCGLALLEDSAATLPTFSRNSLADGMSALPSKTDNTGTPMDLKESFLSPSSSKVNRTETLDPVAAEMAAAGLPTSRWSSLSGVYGQMHRGFSDSPLQQRPQLPSSPSIGDMASPDSRIPSSSSTGVGGTGAASQGAVRLSYNSPPSSSGAPGNARSADDSAAASSAAAAVGRSGSTPTTTSSNGVLKKLSLADIQGAITDGALTATVPAGSFAAQLLQSICGYGGSAKHDVDEEGNAAPHMRDISSAPPQTLAYRRRSTAVSNSFTGSIFGSSFSMRPQERLNRMADQSMAAGSQVKVAVQQLTATASDLVQQHGPPAMSGLMSLLNFLKDTVFTPENVGMIQMVVAPMVMACSVLVVVYLIFSGEGIGSDVFSLIDGRGL</sequence>
<name>A0A6J8F6N5_LEIDO</name>
<accession>A0A6J8F6N5</accession>